<dbReference type="GO" id="GO:0019888">
    <property type="term" value="F:protein phosphatase regulator activity"/>
    <property type="evidence" value="ECO:0007669"/>
    <property type="project" value="InterPro"/>
</dbReference>
<gene>
    <name evidence="2" type="ORF">GPUH_LOCUS17382</name>
</gene>
<dbReference type="GO" id="GO:0005634">
    <property type="term" value="C:nucleus"/>
    <property type="evidence" value="ECO:0007669"/>
    <property type="project" value="TreeGrafter"/>
</dbReference>
<evidence type="ECO:0000313" key="3">
    <source>
        <dbReference type="Proteomes" id="UP000271098"/>
    </source>
</evidence>
<accession>A0A183E8U0</accession>
<dbReference type="Proteomes" id="UP000271098">
    <property type="component" value="Unassembled WGS sequence"/>
</dbReference>
<comment type="similarity">
    <text evidence="1">Belongs to the PPP4R2 family.</text>
</comment>
<reference evidence="2 3" key="2">
    <citation type="submission" date="2018-11" db="EMBL/GenBank/DDBJ databases">
        <authorList>
            <consortium name="Pathogen Informatics"/>
        </authorList>
    </citation>
    <scope>NUCLEOTIDE SEQUENCE [LARGE SCALE GENOMIC DNA]</scope>
</reference>
<dbReference type="WBParaSite" id="GPUH_0001740301-mRNA-1">
    <property type="protein sequence ID" value="GPUH_0001740301-mRNA-1"/>
    <property type="gene ID" value="GPUH_0001740301"/>
</dbReference>
<organism evidence="4">
    <name type="scientific">Gongylonema pulchrum</name>
    <dbReference type="NCBI Taxonomy" id="637853"/>
    <lineage>
        <taxon>Eukaryota</taxon>
        <taxon>Metazoa</taxon>
        <taxon>Ecdysozoa</taxon>
        <taxon>Nematoda</taxon>
        <taxon>Chromadorea</taxon>
        <taxon>Rhabditida</taxon>
        <taxon>Spirurina</taxon>
        <taxon>Spiruromorpha</taxon>
        <taxon>Spiruroidea</taxon>
        <taxon>Gongylonematidae</taxon>
        <taxon>Gongylonema</taxon>
    </lineage>
</organism>
<dbReference type="AlphaFoldDB" id="A0A183E8U0"/>
<dbReference type="PANTHER" id="PTHR16487:SF0">
    <property type="entry name" value="PROTEIN PHOSPHATASE 4 REGULATORY SUBUNIT 2-RELATED"/>
    <property type="match status" value="1"/>
</dbReference>
<evidence type="ECO:0000256" key="1">
    <source>
        <dbReference type="ARBA" id="ARBA00009207"/>
    </source>
</evidence>
<keyword evidence="3" id="KW-1185">Reference proteome</keyword>
<sequence length="209" mass="24360">MRAACSSLIWYFNFSVAASIGSRFHRFLRVLHQQLVGLRVLLVALPKSLERPPKGFSRCPVPEIDEYFELVAKYGKPLFKWDIIRPAFLWKLEQTISEMFHVEREMMGPEENAEPNINGDEMRLQREFILQKAAEFDGAPFTFQRLCELLLTPLRHYKRTDKYLRALEKTINVVTTITENGERITGVELFPVEENNSPTHGIEQPFFVQ</sequence>
<dbReference type="GO" id="GO:0030289">
    <property type="term" value="C:protein phosphatase 4 complex"/>
    <property type="evidence" value="ECO:0007669"/>
    <property type="project" value="InterPro"/>
</dbReference>
<proteinExistence type="inferred from homology"/>
<name>A0A183E8U0_9BILA</name>
<evidence type="ECO:0000313" key="4">
    <source>
        <dbReference type="WBParaSite" id="GPUH_0001740301-mRNA-1"/>
    </source>
</evidence>
<protein>
    <submittedName>
        <fullName evidence="4">PPP4R2</fullName>
    </submittedName>
</protein>
<dbReference type="InterPro" id="IPR015267">
    <property type="entry name" value="PPP4R2"/>
</dbReference>
<dbReference type="PANTHER" id="PTHR16487">
    <property type="entry name" value="PPP4R2-RELATED PROTEIN"/>
    <property type="match status" value="1"/>
</dbReference>
<dbReference type="Pfam" id="PF09184">
    <property type="entry name" value="PPP4R2"/>
    <property type="match status" value="1"/>
</dbReference>
<dbReference type="EMBL" id="UYRT01085100">
    <property type="protein sequence ID" value="VDN29695.1"/>
    <property type="molecule type" value="Genomic_DNA"/>
</dbReference>
<reference evidence="4" key="1">
    <citation type="submission" date="2016-06" db="UniProtKB">
        <authorList>
            <consortium name="WormBaseParasite"/>
        </authorList>
    </citation>
    <scope>IDENTIFICATION</scope>
</reference>
<evidence type="ECO:0000313" key="2">
    <source>
        <dbReference type="EMBL" id="VDN29695.1"/>
    </source>
</evidence>
<dbReference type="GO" id="GO:0005737">
    <property type="term" value="C:cytoplasm"/>
    <property type="evidence" value="ECO:0007669"/>
    <property type="project" value="TreeGrafter"/>
</dbReference>
<dbReference type="OrthoDB" id="341898at2759"/>